<dbReference type="EMBL" id="SSOC01000002">
    <property type="protein sequence ID" value="THF66675.1"/>
    <property type="molecule type" value="Genomic_DNA"/>
</dbReference>
<feature type="domain" description="RES" evidence="1">
    <location>
        <begin position="54"/>
        <end position="194"/>
    </location>
</feature>
<dbReference type="Proteomes" id="UP000308430">
    <property type="component" value="Unassembled WGS sequence"/>
</dbReference>
<keyword evidence="3" id="KW-1185">Reference proteome</keyword>
<proteinExistence type="predicted"/>
<evidence type="ECO:0000259" key="1">
    <source>
        <dbReference type="SMART" id="SM00953"/>
    </source>
</evidence>
<organism evidence="2 3">
    <name type="scientific">Pseudothauera nasutitermitis</name>
    <dbReference type="NCBI Taxonomy" id="2565930"/>
    <lineage>
        <taxon>Bacteria</taxon>
        <taxon>Pseudomonadati</taxon>
        <taxon>Pseudomonadota</taxon>
        <taxon>Betaproteobacteria</taxon>
        <taxon>Rhodocyclales</taxon>
        <taxon>Zoogloeaceae</taxon>
        <taxon>Pseudothauera</taxon>
    </lineage>
</organism>
<dbReference type="OrthoDB" id="9799238at2"/>
<dbReference type="AlphaFoldDB" id="A0A4S4B3A3"/>
<dbReference type="SMART" id="SM00953">
    <property type="entry name" value="RES"/>
    <property type="match status" value="1"/>
</dbReference>
<dbReference type="Pfam" id="PF08808">
    <property type="entry name" value="RES"/>
    <property type="match status" value="1"/>
</dbReference>
<sequence length="227" mass="24752">MPRAWRGVETQYLAASLALVDTADEQALLEELLEGSKPALPPEAAGKPYLLATPFRYLPAHDSRFRRAASGLGGVWYGAATLAAACAEVAWWRMRFVADSAGLSEAGARAVTSEHTFFHARIRGRAIDLTSPPWVACAAQWTHPSDYTHTHALAEAVRTRHAEIDWIRYESARSPGTACAAVFNPAALHGTGQALRASYQRWLCKATRSTASMISLDERGRAFEWAG</sequence>
<protein>
    <submittedName>
        <fullName evidence="2">RES domain-containing protein</fullName>
    </submittedName>
</protein>
<gene>
    <name evidence="2" type="ORF">E6C76_07265</name>
</gene>
<name>A0A4S4B3A3_9RHOO</name>
<accession>A0A4S4B3A3</accession>
<comment type="caution">
    <text evidence="2">The sequence shown here is derived from an EMBL/GenBank/DDBJ whole genome shotgun (WGS) entry which is preliminary data.</text>
</comment>
<dbReference type="InterPro" id="IPR014914">
    <property type="entry name" value="RES_dom"/>
</dbReference>
<evidence type="ECO:0000313" key="3">
    <source>
        <dbReference type="Proteomes" id="UP000308430"/>
    </source>
</evidence>
<reference evidence="2 3" key="1">
    <citation type="submission" date="2019-04" db="EMBL/GenBank/DDBJ databases">
        <title>Azoarcus nasutitermitis sp. nov. isolated from termite nest.</title>
        <authorList>
            <person name="Lin S.-Y."/>
            <person name="Hameed A."/>
            <person name="Hsu Y.-H."/>
            <person name="Young C.-C."/>
        </authorList>
    </citation>
    <scope>NUCLEOTIDE SEQUENCE [LARGE SCALE GENOMIC DNA]</scope>
    <source>
        <strain evidence="2 3">CC-YHH838</strain>
    </source>
</reference>
<evidence type="ECO:0000313" key="2">
    <source>
        <dbReference type="EMBL" id="THF66675.1"/>
    </source>
</evidence>